<evidence type="ECO:0000313" key="1">
    <source>
        <dbReference type="EMBL" id="GGS14465.1"/>
    </source>
</evidence>
<protein>
    <submittedName>
        <fullName evidence="1">Uncharacterized protein</fullName>
    </submittedName>
</protein>
<gene>
    <name evidence="1" type="ORF">GCM10008961_02130</name>
</gene>
<comment type="caution">
    <text evidence="1">The sequence shown here is derived from an EMBL/GenBank/DDBJ whole genome shotgun (WGS) entry which is preliminary data.</text>
</comment>
<dbReference type="RefSeq" id="WP_189098300.1">
    <property type="nucleotide sequence ID" value="NZ_BMQO01000001.1"/>
</dbReference>
<keyword evidence="2" id="KW-1185">Reference proteome</keyword>
<dbReference type="Proteomes" id="UP000620633">
    <property type="component" value="Unassembled WGS sequence"/>
</dbReference>
<name>A0ABQ2SDM7_9DEIO</name>
<reference evidence="2" key="1">
    <citation type="journal article" date="2019" name="Int. J. Syst. Evol. Microbiol.">
        <title>The Global Catalogue of Microorganisms (GCM) 10K type strain sequencing project: providing services to taxonomists for standard genome sequencing and annotation.</title>
        <authorList>
            <consortium name="The Broad Institute Genomics Platform"/>
            <consortium name="The Broad Institute Genome Sequencing Center for Infectious Disease"/>
            <person name="Wu L."/>
            <person name="Ma J."/>
        </authorList>
    </citation>
    <scope>NUCLEOTIDE SEQUENCE [LARGE SCALE GENOMIC DNA]</scope>
    <source>
        <strain evidence="2">JCM 31406</strain>
    </source>
</reference>
<proteinExistence type="predicted"/>
<dbReference type="EMBL" id="BMQO01000001">
    <property type="protein sequence ID" value="GGS14465.1"/>
    <property type="molecule type" value="Genomic_DNA"/>
</dbReference>
<evidence type="ECO:0000313" key="2">
    <source>
        <dbReference type="Proteomes" id="UP000620633"/>
    </source>
</evidence>
<sequence length="142" mass="15074">MNDTTAPRTLSRTWETVTLDRMDGAVVQTRAHTVTLTRTPAGIEAQVNGEACELARAVSILQGADRVTVTAQTLEAPTIGKTRAARLHRLMARAGVPSGEHYGFAGAALDRPVFSLAALTEGDARAVWAFLCEAFPAVRDAA</sequence>
<accession>A0ABQ2SDM7</accession>
<organism evidence="1 2">
    <name type="scientific">Deinococcus knuensis</name>
    <dbReference type="NCBI Taxonomy" id="1837380"/>
    <lineage>
        <taxon>Bacteria</taxon>
        <taxon>Thermotogati</taxon>
        <taxon>Deinococcota</taxon>
        <taxon>Deinococci</taxon>
        <taxon>Deinococcales</taxon>
        <taxon>Deinococcaceae</taxon>
        <taxon>Deinococcus</taxon>
    </lineage>
</organism>